<name>A0A0N5BWJ9_STREA</name>
<protein>
    <submittedName>
        <fullName evidence="3">Uncharacterized protein</fullName>
    </submittedName>
</protein>
<organism evidence="2 3">
    <name type="scientific">Strongyloides papillosus</name>
    <name type="common">Intestinal threadworm</name>
    <dbReference type="NCBI Taxonomy" id="174720"/>
    <lineage>
        <taxon>Eukaryota</taxon>
        <taxon>Metazoa</taxon>
        <taxon>Ecdysozoa</taxon>
        <taxon>Nematoda</taxon>
        <taxon>Chromadorea</taxon>
        <taxon>Rhabditida</taxon>
        <taxon>Tylenchina</taxon>
        <taxon>Panagrolaimomorpha</taxon>
        <taxon>Strongyloidoidea</taxon>
        <taxon>Strongyloididae</taxon>
        <taxon>Strongyloides</taxon>
    </lineage>
</organism>
<keyword evidence="2" id="KW-1185">Reference proteome</keyword>
<evidence type="ECO:0000313" key="3">
    <source>
        <dbReference type="WBParaSite" id="SPAL_0001019300.1"/>
    </source>
</evidence>
<evidence type="ECO:0000313" key="2">
    <source>
        <dbReference type="Proteomes" id="UP000046392"/>
    </source>
</evidence>
<feature type="compositionally biased region" description="Low complexity" evidence="1">
    <location>
        <begin position="69"/>
        <end position="81"/>
    </location>
</feature>
<dbReference type="Proteomes" id="UP000046392">
    <property type="component" value="Unplaced"/>
</dbReference>
<feature type="region of interest" description="Disordered" evidence="1">
    <location>
        <begin position="63"/>
        <end position="95"/>
    </location>
</feature>
<proteinExistence type="predicted"/>
<dbReference type="WBParaSite" id="SPAL_0001019300.1">
    <property type="protein sequence ID" value="SPAL_0001019300.1"/>
    <property type="gene ID" value="SPAL_0001019300"/>
</dbReference>
<dbReference type="AlphaFoldDB" id="A0A0N5BWJ9"/>
<reference evidence="3" key="1">
    <citation type="submission" date="2017-02" db="UniProtKB">
        <authorList>
            <consortium name="WormBaseParasite"/>
        </authorList>
    </citation>
    <scope>IDENTIFICATION</scope>
</reference>
<evidence type="ECO:0000256" key="1">
    <source>
        <dbReference type="SAM" id="MobiDB-lite"/>
    </source>
</evidence>
<sequence length="118" mass="13488">MDPEKEDRRVKKLFNIPIESQKPNIGPIPMSTDLRIKLQNFLSEAEKVPMPENAENKKLIEFVEDDQIKSNSNDSSSSDESSLQEEDDQTPSNNVLINLYIPKKCEEKISPVEEINDV</sequence>
<accession>A0A0N5BWJ9</accession>